<dbReference type="NCBIfam" id="TIGR02816">
    <property type="entry name" value="pfaB_fam"/>
    <property type="match status" value="1"/>
</dbReference>
<dbReference type="Proteomes" id="UP000593846">
    <property type="component" value="Chromosome"/>
</dbReference>
<dbReference type="SMART" id="SM00825">
    <property type="entry name" value="PKS_KS"/>
    <property type="match status" value="1"/>
</dbReference>
<sequence>MEELTRNQIPKIAIVGMDCYLGGNCHNLDSFEETIYEGEQHFVPLPAQRWQGIANQKQLLSKYGFDDRQAPLGAYIQNRQLPSVGVDEFDPQKLLMIHVADQALQDAGLDPGSRVAVLIVSATKLVLPESPVIKSPDTNNQLANYVSHKCNLTGPSLTFTAEQKSVFPALKMAQKLLANQEVDAVLVGAVELAGDSASVLLRNQITPVNTGVNTLSYDQNSHGWMVGEGAAAIVLKLHETAKRDHNRIYAAIDALAIVENTTSAINSIPTHIDAESITQACQEAFALAKIKPTDINYLEVMGSGIPSQDESEIKGLLRAYGTCEASLSCALGSAQANVGHTYAVSGLVSIVKTALCLYRRYIPVVPQWSSPKLPQMWQDSPFYVATESKPWLLEAEATKRIAAVNGMEVDGSYAHLILSEEVGQQEHDRYLGQIPYYLFAIAADDQASLLDQISTLQNIISNCSSLATAARETFRTFQKHHHPTYTLSILGRNQDELMREIERSFQGVKIAFETGKDWQTPVGSYFTAKPLGKDNKIAFVYSGSFNAYVGIARYLFRVFPQIYDDLVNRGIYNRAANVEKLLYPRSLKKLSKRELETIEQKLIDDPVALLEVEVYFTGFITAILKDYFQIKPQSAFGYSLGETSMMFAQGIWTNFKQSSQNLNSSSLFKTRLAGCKDAVREYWGLSQKHNINDENLWNNYVLLCPPSLVKEAIKSENRVYLTLINTPEEVIIGGDPQACQRVIQHLKCNAYLTPLKHVIHCEPMRSEYDEIARINTLAIQEVKETIFYSAAEYEPITLESNAVGQNIAKGLCQELDFPRLVNRVYNDGSKIFIEVGVGSNCSRWISKILQDKEHFTVSLNRRGTDDHISIIRVLAKLLSHRVDMDLSPLYSLSSPSFKKNQIVEETITLANHTTDNRFMRNNQPEILPEKYYTLPISPPSQQYELLEFSQSQPRYSMHKNSILTEEPRVMSKLIANNHQTSSVLLRDRASTDLLEQSISLPPKVSVGSSASLSHSVEVNDTVLPQEDNIFIAEEKNDKALLKNNRNPEIAVDKKQLANLRNSQYENLMNNAFNMAQNHKALLEIRQVSLHQISTIIDQQLNLYRTLFNQSSD</sequence>
<proteinExistence type="inferred from homology"/>
<dbReference type="Gene3D" id="3.40.366.10">
    <property type="entry name" value="Malonyl-Coenzyme A Acyl Carrier Protein, domain 2"/>
    <property type="match status" value="2"/>
</dbReference>
<dbReference type="EMBL" id="CP063311">
    <property type="protein sequence ID" value="QOV21812.1"/>
    <property type="molecule type" value="Genomic_DNA"/>
</dbReference>
<dbReference type="Gene3D" id="3.30.70.3290">
    <property type="match status" value="1"/>
</dbReference>
<evidence type="ECO:0000259" key="2">
    <source>
        <dbReference type="PROSITE" id="PS52004"/>
    </source>
</evidence>
<dbReference type="Gene3D" id="3.30.70.250">
    <property type="entry name" value="Malonyl-CoA ACP transacylase, ACP-binding"/>
    <property type="match status" value="1"/>
</dbReference>
<dbReference type="InterPro" id="IPR020841">
    <property type="entry name" value="PKS_Beta-ketoAc_synthase_dom"/>
</dbReference>
<dbReference type="InterPro" id="IPR014181">
    <property type="entry name" value="Omega3_polyunsat_FA_synth-like"/>
</dbReference>
<reference evidence="4" key="1">
    <citation type="submission" date="2020-10" db="EMBL/GenBank/DDBJ databases">
        <title>Genome-based taxonomic classification of the species Anabaenopsis elenkinii.</title>
        <authorList>
            <person name="Delbaje E."/>
            <person name="Andreote A.P.D."/>
            <person name="Pellegrinetti T.A."/>
            <person name="Cruz R.B."/>
            <person name="Branco L.H.Z."/>
            <person name="Fiore M.F."/>
        </authorList>
    </citation>
    <scope>NUCLEOTIDE SEQUENCE [LARGE SCALE GENOMIC DNA]</scope>
    <source>
        <strain evidence="4">CCIBt3563</strain>
    </source>
</reference>
<accession>A0A7U3RZ29</accession>
<dbReference type="CDD" id="cd00833">
    <property type="entry name" value="PKS"/>
    <property type="match status" value="1"/>
</dbReference>
<dbReference type="InterPro" id="IPR001227">
    <property type="entry name" value="Ac_transferase_dom_sf"/>
</dbReference>
<feature type="domain" description="Ketosynthase family 3 (KS3)" evidence="2">
    <location>
        <begin position="9"/>
        <end position="420"/>
    </location>
</feature>
<dbReference type="GO" id="GO:0016746">
    <property type="term" value="F:acyltransferase activity"/>
    <property type="evidence" value="ECO:0007669"/>
    <property type="project" value="InterPro"/>
</dbReference>
<evidence type="ECO:0000313" key="3">
    <source>
        <dbReference type="EMBL" id="QOV21812.1"/>
    </source>
</evidence>
<dbReference type="RefSeq" id="WP_200987454.1">
    <property type="nucleotide sequence ID" value="NZ_CP063311.1"/>
</dbReference>
<comment type="similarity">
    <text evidence="1">Belongs to the thiolase-like superfamily. Beta-ketoacyl-ACP synthases family.</text>
</comment>
<evidence type="ECO:0000256" key="1">
    <source>
        <dbReference type="RuleBase" id="RU003694"/>
    </source>
</evidence>
<dbReference type="PANTHER" id="PTHR43074">
    <property type="entry name" value="OMEGA-3 POLYUNSATURATED FATTY ACID SYNTHASE PFAB-RELATED"/>
    <property type="match status" value="1"/>
</dbReference>
<dbReference type="PROSITE" id="PS52004">
    <property type="entry name" value="KS3_2"/>
    <property type="match status" value="1"/>
</dbReference>
<dbReference type="Gene3D" id="3.40.47.10">
    <property type="match status" value="1"/>
</dbReference>
<dbReference type="InterPro" id="IPR014031">
    <property type="entry name" value="Ketoacyl_synth_C"/>
</dbReference>
<dbReference type="Pfam" id="PF02801">
    <property type="entry name" value="Ketoacyl-synt_C"/>
    <property type="match status" value="1"/>
</dbReference>
<protein>
    <submittedName>
        <fullName evidence="3">Type I polyketide synthase</fullName>
    </submittedName>
</protein>
<dbReference type="InterPro" id="IPR016039">
    <property type="entry name" value="Thiolase-like"/>
</dbReference>
<dbReference type="InterPro" id="IPR014030">
    <property type="entry name" value="Ketoacyl_synth_N"/>
</dbReference>
<keyword evidence="4" id="KW-1185">Reference proteome</keyword>
<dbReference type="PANTHER" id="PTHR43074:SF1">
    <property type="entry name" value="BETA-KETOACYL SYNTHASE FAMILY PROTEIN-RELATED"/>
    <property type="match status" value="1"/>
</dbReference>
<keyword evidence="1" id="KW-0808">Transferase</keyword>
<gene>
    <name evidence="3" type="ORF">IM676_13915</name>
</gene>
<dbReference type="InterPro" id="IPR016035">
    <property type="entry name" value="Acyl_Trfase/lysoPLipase"/>
</dbReference>
<dbReference type="KEGG" id="aee:IM676_13915"/>
<dbReference type="Pfam" id="PF00109">
    <property type="entry name" value="ketoacyl-synt"/>
    <property type="match status" value="1"/>
</dbReference>
<evidence type="ECO:0000313" key="4">
    <source>
        <dbReference type="Proteomes" id="UP000593846"/>
    </source>
</evidence>
<dbReference type="SUPFAM" id="SSF53901">
    <property type="entry name" value="Thiolase-like"/>
    <property type="match status" value="1"/>
</dbReference>
<dbReference type="SUPFAM" id="SSF52151">
    <property type="entry name" value="FabD/lysophospholipase-like"/>
    <property type="match status" value="1"/>
</dbReference>
<name>A0A7U3RZ29_9CYAN</name>
<dbReference type="AlphaFoldDB" id="A0A7U3RZ29"/>
<organism evidence="3 4">
    <name type="scientific">Anabaenopsis elenkinii CCIBt3563</name>
    <dbReference type="NCBI Taxonomy" id="2779889"/>
    <lineage>
        <taxon>Bacteria</taxon>
        <taxon>Bacillati</taxon>
        <taxon>Cyanobacteriota</taxon>
        <taxon>Cyanophyceae</taxon>
        <taxon>Nostocales</taxon>
        <taxon>Nodulariaceae</taxon>
        <taxon>Anabaenopsis</taxon>
    </lineage>
</organism>
<dbReference type="InterPro" id="IPR052568">
    <property type="entry name" value="PKS-FAS_Synthase"/>
</dbReference>